<evidence type="ECO:0000259" key="1">
    <source>
        <dbReference type="Pfam" id="PF13614"/>
    </source>
</evidence>
<comment type="caution">
    <text evidence="2">The sequence shown here is derived from an EMBL/GenBank/DDBJ whole genome shotgun (WGS) entry which is preliminary data.</text>
</comment>
<dbReference type="Proteomes" id="UP000095256">
    <property type="component" value="Unassembled WGS sequence"/>
</dbReference>
<dbReference type="AlphaFoldDB" id="A0A1E5L0K1"/>
<evidence type="ECO:0000313" key="3">
    <source>
        <dbReference type="Proteomes" id="UP000095256"/>
    </source>
</evidence>
<protein>
    <recommendedName>
        <fullName evidence="1">AAA domain-containing protein</fullName>
    </recommendedName>
</protein>
<dbReference type="InterPro" id="IPR027417">
    <property type="entry name" value="P-loop_NTPase"/>
</dbReference>
<proteinExistence type="predicted"/>
<dbReference type="InterPro" id="IPR025669">
    <property type="entry name" value="AAA_dom"/>
</dbReference>
<evidence type="ECO:0000313" key="2">
    <source>
        <dbReference type="EMBL" id="OEH83615.1"/>
    </source>
</evidence>
<sequence length="343" mass="38787">MAIRVEFLQQDSELVALIKKLVTMRRAPIKIVIANWKGGVSKTASTVQLANIFSMMGLKVGVVDQDAQGNTTNSLIITKQNQKEGDFAYEETLMRGIKNGDLSKVRVEINSNLYLFPSTSDFFSFPNFLDVKFGVAAEGSPNFDSLEHQKISYLPSLLDPYIQDLDILITDTPPGDSYATKSAVYGSDYIIVALQTQSDSLENAVDFIKKFVPKIYKFKQDFDILGILASMLNAPGSPLDSNGELPRKRLEVLKNTPKWTLDLEVYQDALDEFGDSELFSTIIPYMRRITSVPRRGIRLEDRWDKQILEVYYKLAIESLTRILYRESGQEYINFEKEGENVNG</sequence>
<dbReference type="Gene3D" id="3.40.50.300">
    <property type="entry name" value="P-loop containing nucleotide triphosphate hydrolases"/>
    <property type="match status" value="1"/>
</dbReference>
<dbReference type="STRING" id="762845.BCR26_09055"/>
<name>A0A1E5L0K1_9ENTE</name>
<dbReference type="CDD" id="cd02042">
    <property type="entry name" value="ParAB_family"/>
    <property type="match status" value="1"/>
</dbReference>
<dbReference type="EMBL" id="MIEK01000005">
    <property type="protein sequence ID" value="OEH83615.1"/>
    <property type="molecule type" value="Genomic_DNA"/>
</dbReference>
<organism evidence="2 3">
    <name type="scientific">Enterococcus rivorum</name>
    <dbReference type="NCBI Taxonomy" id="762845"/>
    <lineage>
        <taxon>Bacteria</taxon>
        <taxon>Bacillati</taxon>
        <taxon>Bacillota</taxon>
        <taxon>Bacilli</taxon>
        <taxon>Lactobacillales</taxon>
        <taxon>Enterococcaceae</taxon>
        <taxon>Enterococcus</taxon>
    </lineage>
</organism>
<keyword evidence="3" id="KW-1185">Reference proteome</keyword>
<dbReference type="Pfam" id="PF13614">
    <property type="entry name" value="AAA_31"/>
    <property type="match status" value="1"/>
</dbReference>
<accession>A0A1E5L0K1</accession>
<dbReference type="PANTHER" id="PTHR13696:SF98">
    <property type="entry name" value="PLASMID PARTITION PROTEIN A"/>
    <property type="match status" value="1"/>
</dbReference>
<dbReference type="SUPFAM" id="SSF52540">
    <property type="entry name" value="P-loop containing nucleoside triphosphate hydrolases"/>
    <property type="match status" value="1"/>
</dbReference>
<reference evidence="2 3" key="1">
    <citation type="submission" date="2016-09" db="EMBL/GenBank/DDBJ databases">
        <authorList>
            <person name="Capua I."/>
            <person name="De Benedictis P."/>
            <person name="Joannis T."/>
            <person name="Lombin L.H."/>
            <person name="Cattoli G."/>
        </authorList>
    </citation>
    <scope>NUCLEOTIDE SEQUENCE [LARGE SCALE GENOMIC DNA]</scope>
    <source>
        <strain evidence="2 3">LMG 25899</strain>
    </source>
</reference>
<dbReference type="PANTHER" id="PTHR13696">
    <property type="entry name" value="P-LOOP CONTAINING NUCLEOSIDE TRIPHOSPHATE HYDROLASE"/>
    <property type="match status" value="1"/>
</dbReference>
<gene>
    <name evidence="2" type="ORF">BCR26_09055</name>
</gene>
<dbReference type="InterPro" id="IPR050678">
    <property type="entry name" value="DNA_Partitioning_ATPase"/>
</dbReference>
<dbReference type="RefSeq" id="WP_069697488.1">
    <property type="nucleotide sequence ID" value="NZ_JAGGMA010000012.1"/>
</dbReference>
<feature type="domain" description="AAA" evidence="1">
    <location>
        <begin position="31"/>
        <end position="216"/>
    </location>
</feature>